<evidence type="ECO:0000313" key="2">
    <source>
        <dbReference type="Proteomes" id="UP000284579"/>
    </source>
</evidence>
<sequence>MQHINLETFANGAFTAQVNRAIEEVTKNIQDPNTDAGTARKITVTIAFKPNQERNFIATGVQTKTTLAPALGAVTALSMGKDLRTGEVEAVEIGNQIPGQMSVQDVPGVVPEAGTTVVDGKVIDKATGEVVADSVPEHAGKVIDLRTAKQA</sequence>
<accession>A0A3R6D4D0</accession>
<dbReference type="EMBL" id="QRHO01000019">
    <property type="protein sequence ID" value="RHF81915.1"/>
    <property type="molecule type" value="Genomic_DNA"/>
</dbReference>
<dbReference type="RefSeq" id="WP_118199388.1">
    <property type="nucleotide sequence ID" value="NZ_JAAILK010000001.1"/>
</dbReference>
<dbReference type="Proteomes" id="UP000284579">
    <property type="component" value="Unassembled WGS sequence"/>
</dbReference>
<reference evidence="1 2" key="1">
    <citation type="submission" date="2018-08" db="EMBL/GenBank/DDBJ databases">
        <title>A genome reference for cultivated species of the human gut microbiota.</title>
        <authorList>
            <person name="Zou Y."/>
            <person name="Xue W."/>
            <person name="Luo G."/>
        </authorList>
    </citation>
    <scope>NUCLEOTIDE SEQUENCE [LARGE SCALE GENOMIC DNA]</scope>
    <source>
        <strain evidence="1 2">AM23-3</strain>
    </source>
</reference>
<comment type="caution">
    <text evidence="1">The sequence shown here is derived from an EMBL/GenBank/DDBJ whole genome shotgun (WGS) entry which is preliminary data.</text>
</comment>
<name>A0A3R6D4D0_9FIRM</name>
<proteinExistence type="predicted"/>
<evidence type="ECO:0008006" key="3">
    <source>
        <dbReference type="Google" id="ProtNLM"/>
    </source>
</evidence>
<evidence type="ECO:0000313" key="1">
    <source>
        <dbReference type="EMBL" id="RHF81915.1"/>
    </source>
</evidence>
<dbReference type="AlphaFoldDB" id="A0A3R6D4D0"/>
<organism evidence="1 2">
    <name type="scientific">Coprococcus comes</name>
    <dbReference type="NCBI Taxonomy" id="410072"/>
    <lineage>
        <taxon>Bacteria</taxon>
        <taxon>Bacillati</taxon>
        <taxon>Bacillota</taxon>
        <taxon>Clostridia</taxon>
        <taxon>Lachnospirales</taxon>
        <taxon>Lachnospiraceae</taxon>
        <taxon>Coprococcus</taxon>
    </lineage>
</organism>
<protein>
    <recommendedName>
        <fullName evidence="3">Replication terminator protein</fullName>
    </recommendedName>
</protein>
<gene>
    <name evidence="1" type="ORF">DW656_12605</name>
</gene>